<dbReference type="SUPFAM" id="SSF46689">
    <property type="entry name" value="Homeodomain-like"/>
    <property type="match status" value="1"/>
</dbReference>
<dbReference type="GO" id="GO:0003700">
    <property type="term" value="F:DNA-binding transcription factor activity"/>
    <property type="evidence" value="ECO:0007669"/>
    <property type="project" value="InterPro"/>
</dbReference>
<keyword evidence="2" id="KW-0805">Transcription regulation</keyword>
<keyword evidence="4" id="KW-0804">Transcription</keyword>
<dbReference type="InterPro" id="IPR009057">
    <property type="entry name" value="Homeodomain-like_sf"/>
</dbReference>
<keyword evidence="3" id="KW-0238">DNA-binding</keyword>
<dbReference type="PANTHER" id="PTHR31314:SF113">
    <property type="entry name" value="MYB FAMILY TRANSCRIPTION FACTOR MPH1"/>
    <property type="match status" value="1"/>
</dbReference>
<dbReference type="PROSITE" id="PS51294">
    <property type="entry name" value="HTH_MYB"/>
    <property type="match status" value="1"/>
</dbReference>
<dbReference type="GO" id="GO:0003677">
    <property type="term" value="F:DNA binding"/>
    <property type="evidence" value="ECO:0007669"/>
    <property type="project" value="UniProtKB-KW"/>
</dbReference>
<dbReference type="InterPro" id="IPR017930">
    <property type="entry name" value="Myb_dom"/>
</dbReference>
<dbReference type="Gene3D" id="1.10.10.60">
    <property type="entry name" value="Homeodomain-like"/>
    <property type="match status" value="1"/>
</dbReference>
<evidence type="ECO:0000256" key="3">
    <source>
        <dbReference type="ARBA" id="ARBA00023125"/>
    </source>
</evidence>
<evidence type="ECO:0000256" key="2">
    <source>
        <dbReference type="ARBA" id="ARBA00023015"/>
    </source>
</evidence>
<dbReference type="Proteomes" id="UP000663760">
    <property type="component" value="Chromosome 4"/>
</dbReference>
<organism evidence="8 9">
    <name type="scientific">Spirodela intermedia</name>
    <name type="common">Intermediate duckweed</name>
    <dbReference type="NCBI Taxonomy" id="51605"/>
    <lineage>
        <taxon>Eukaryota</taxon>
        <taxon>Viridiplantae</taxon>
        <taxon>Streptophyta</taxon>
        <taxon>Embryophyta</taxon>
        <taxon>Tracheophyta</taxon>
        <taxon>Spermatophyta</taxon>
        <taxon>Magnoliopsida</taxon>
        <taxon>Liliopsida</taxon>
        <taxon>Araceae</taxon>
        <taxon>Lemnoideae</taxon>
        <taxon>Spirodela</taxon>
    </lineage>
</organism>
<feature type="region of interest" description="Disordered" evidence="6">
    <location>
        <begin position="97"/>
        <end position="151"/>
    </location>
</feature>
<accession>A0A7I8KA67</accession>
<reference evidence="8" key="1">
    <citation type="submission" date="2020-02" db="EMBL/GenBank/DDBJ databases">
        <authorList>
            <person name="Scholz U."/>
            <person name="Mascher M."/>
            <person name="Fiebig A."/>
        </authorList>
    </citation>
    <scope>NUCLEOTIDE SEQUENCE</scope>
</reference>
<sequence length="151" mass="17554">MKGGRRRWGVRQYNRSEAPRLRWTEELHGRFVEAVHRLGGHEKATPKRILQLMKEKGVTISHVKSHLQFTINPLAQDLRTRYSCDHKSYRIMLFSFDDDDDDNDSDTNRRLFRTRGNKGFKSKGTVPYVRSSSEPPNPVLNSSQECSSQGY</sequence>
<dbReference type="OrthoDB" id="551907at2759"/>
<dbReference type="GO" id="GO:0005634">
    <property type="term" value="C:nucleus"/>
    <property type="evidence" value="ECO:0007669"/>
    <property type="project" value="UniProtKB-SubCell"/>
</dbReference>
<dbReference type="EMBL" id="LR746267">
    <property type="protein sequence ID" value="CAA7394186.1"/>
    <property type="molecule type" value="Genomic_DNA"/>
</dbReference>
<dbReference type="AlphaFoldDB" id="A0A7I8KA67"/>
<evidence type="ECO:0000256" key="6">
    <source>
        <dbReference type="SAM" id="MobiDB-lite"/>
    </source>
</evidence>
<evidence type="ECO:0000256" key="4">
    <source>
        <dbReference type="ARBA" id="ARBA00023163"/>
    </source>
</evidence>
<protein>
    <recommendedName>
        <fullName evidence="7">HTH myb-type domain-containing protein</fullName>
    </recommendedName>
</protein>
<keyword evidence="9" id="KW-1185">Reference proteome</keyword>
<evidence type="ECO:0000313" key="9">
    <source>
        <dbReference type="Proteomes" id="UP000663760"/>
    </source>
</evidence>
<evidence type="ECO:0000256" key="5">
    <source>
        <dbReference type="ARBA" id="ARBA00023242"/>
    </source>
</evidence>
<keyword evidence="5" id="KW-0539">Nucleus</keyword>
<comment type="subcellular location">
    <subcellularLocation>
        <location evidence="1">Nucleus</location>
    </subcellularLocation>
</comment>
<dbReference type="InterPro" id="IPR046955">
    <property type="entry name" value="PHR1-like"/>
</dbReference>
<name>A0A7I8KA67_SPIIN</name>
<evidence type="ECO:0000313" key="8">
    <source>
        <dbReference type="EMBL" id="CAA7394186.1"/>
    </source>
</evidence>
<dbReference type="InterPro" id="IPR001005">
    <property type="entry name" value="SANT/Myb"/>
</dbReference>
<feature type="compositionally biased region" description="Polar residues" evidence="6">
    <location>
        <begin position="130"/>
        <end position="151"/>
    </location>
</feature>
<evidence type="ECO:0000259" key="7">
    <source>
        <dbReference type="PROSITE" id="PS51294"/>
    </source>
</evidence>
<feature type="compositionally biased region" description="Basic residues" evidence="6">
    <location>
        <begin position="110"/>
        <end position="121"/>
    </location>
</feature>
<feature type="domain" description="HTH myb-type" evidence="7">
    <location>
        <begin position="15"/>
        <end position="75"/>
    </location>
</feature>
<dbReference type="FunFam" id="1.10.10.60:FF:000007">
    <property type="entry name" value="Two-component response regulator"/>
    <property type="match status" value="1"/>
</dbReference>
<proteinExistence type="predicted"/>
<dbReference type="Pfam" id="PF00249">
    <property type="entry name" value="Myb_DNA-binding"/>
    <property type="match status" value="1"/>
</dbReference>
<gene>
    <name evidence="8" type="ORF">SI8410_04004847</name>
</gene>
<dbReference type="NCBIfam" id="TIGR01557">
    <property type="entry name" value="myb_SHAQKYF"/>
    <property type="match status" value="1"/>
</dbReference>
<dbReference type="InterPro" id="IPR006447">
    <property type="entry name" value="Myb_dom_plants"/>
</dbReference>
<evidence type="ECO:0000256" key="1">
    <source>
        <dbReference type="ARBA" id="ARBA00004123"/>
    </source>
</evidence>
<dbReference type="PANTHER" id="PTHR31314">
    <property type="entry name" value="MYB FAMILY TRANSCRIPTION FACTOR PHL7-LIKE"/>
    <property type="match status" value="1"/>
</dbReference>